<dbReference type="GO" id="GO:0005544">
    <property type="term" value="F:calcium-dependent phospholipid binding"/>
    <property type="evidence" value="ECO:0007669"/>
    <property type="project" value="TreeGrafter"/>
</dbReference>
<evidence type="ECO:0000256" key="2">
    <source>
        <dbReference type="SAM" id="Phobius"/>
    </source>
</evidence>
<dbReference type="InterPro" id="IPR000008">
    <property type="entry name" value="C2_dom"/>
</dbReference>
<dbReference type="GO" id="GO:0070382">
    <property type="term" value="C:exocytic vesicle"/>
    <property type="evidence" value="ECO:0007669"/>
    <property type="project" value="TreeGrafter"/>
</dbReference>
<keyword evidence="2" id="KW-1133">Transmembrane helix</keyword>
<dbReference type="PANTHER" id="PTHR10024:SF369">
    <property type="entry name" value="FI18813P1"/>
    <property type="match status" value="1"/>
</dbReference>
<dbReference type="AlphaFoldDB" id="A0A9P1I6Z8"/>
<evidence type="ECO:0000259" key="3">
    <source>
        <dbReference type="PROSITE" id="PS50004"/>
    </source>
</evidence>
<reference evidence="4" key="1">
    <citation type="submission" date="2022-11" db="EMBL/GenBank/DDBJ databases">
        <authorList>
            <person name="Kikuchi T."/>
        </authorList>
    </citation>
    <scope>NUCLEOTIDE SEQUENCE</scope>
    <source>
        <strain evidence="4">PS1010</strain>
    </source>
</reference>
<dbReference type="GO" id="GO:0006906">
    <property type="term" value="P:vesicle fusion"/>
    <property type="evidence" value="ECO:0007669"/>
    <property type="project" value="TreeGrafter"/>
</dbReference>
<feature type="transmembrane region" description="Helical" evidence="2">
    <location>
        <begin position="22"/>
        <end position="45"/>
    </location>
</feature>
<gene>
    <name evidence="4" type="ORF">CAMP_LOCUS2091</name>
</gene>
<sequence length="387" mass="43482">MPNLQNGQGYLQQLKTDGGNEWFYIGVGGVVGLASLISMIALLAVRKRRQYPSLLLPPQKQVIAVRGGFAKGPGGLKQSPSPLQSPLSNDSTPSPNVPFQTLLEDRTRKLSPSELPSERGNITFTLSYDPVSLSLQIGVVNCRHLCEMVVSRDGQCLLDPYVKLQLLPEREHRVKTRIVRSTTDPVYDEQFTMYGVTNEQVNMSTLHFQVVAFDRYSRDTVVGECVYRLIDAELTIHPEMRVELPLLPRATDSVAARGEVLLSLTYQAAFNNMTIVVLKARGLSRNDAGTADPYVKLYLRKESGERIVKKKTHVRRSTLNPVYNESFVFELPEDGLERSVIDLQVINHDRINRNDVIGRALLNMEDSHVVEVLENPGRQVAQWHHLD</sequence>
<protein>
    <recommendedName>
        <fullName evidence="3">C2 domain-containing protein</fullName>
    </recommendedName>
</protein>
<dbReference type="PROSITE" id="PS50004">
    <property type="entry name" value="C2"/>
    <property type="match status" value="2"/>
</dbReference>
<dbReference type="EMBL" id="CANHGI010000001">
    <property type="protein sequence ID" value="CAI5439454.1"/>
    <property type="molecule type" value="Genomic_DNA"/>
</dbReference>
<dbReference type="GO" id="GO:0048791">
    <property type="term" value="P:calcium ion-regulated exocytosis of neurotransmitter"/>
    <property type="evidence" value="ECO:0007669"/>
    <property type="project" value="TreeGrafter"/>
</dbReference>
<feature type="compositionally biased region" description="Low complexity" evidence="1">
    <location>
        <begin position="78"/>
        <end position="88"/>
    </location>
</feature>
<organism evidence="4 5">
    <name type="scientific">Caenorhabditis angaria</name>
    <dbReference type="NCBI Taxonomy" id="860376"/>
    <lineage>
        <taxon>Eukaryota</taxon>
        <taxon>Metazoa</taxon>
        <taxon>Ecdysozoa</taxon>
        <taxon>Nematoda</taxon>
        <taxon>Chromadorea</taxon>
        <taxon>Rhabditida</taxon>
        <taxon>Rhabditina</taxon>
        <taxon>Rhabditomorpha</taxon>
        <taxon>Rhabditoidea</taxon>
        <taxon>Rhabditidae</taxon>
        <taxon>Peloderinae</taxon>
        <taxon>Caenorhabditis</taxon>
    </lineage>
</organism>
<dbReference type="GO" id="GO:0098793">
    <property type="term" value="C:presynapse"/>
    <property type="evidence" value="ECO:0007669"/>
    <property type="project" value="GOC"/>
</dbReference>
<feature type="compositionally biased region" description="Polar residues" evidence="1">
    <location>
        <begin position="89"/>
        <end position="99"/>
    </location>
</feature>
<dbReference type="GO" id="GO:0005886">
    <property type="term" value="C:plasma membrane"/>
    <property type="evidence" value="ECO:0007669"/>
    <property type="project" value="TreeGrafter"/>
</dbReference>
<dbReference type="FunFam" id="2.60.40.150:FF:000308">
    <property type="entry name" value="CRE-SNT-4 protein"/>
    <property type="match status" value="1"/>
</dbReference>
<dbReference type="GO" id="GO:0030276">
    <property type="term" value="F:clathrin binding"/>
    <property type="evidence" value="ECO:0007669"/>
    <property type="project" value="TreeGrafter"/>
</dbReference>
<name>A0A9P1I6Z8_9PELO</name>
<proteinExistence type="predicted"/>
<evidence type="ECO:0000313" key="5">
    <source>
        <dbReference type="Proteomes" id="UP001152747"/>
    </source>
</evidence>
<dbReference type="OrthoDB" id="67700at2759"/>
<dbReference type="SUPFAM" id="SSF49562">
    <property type="entry name" value="C2 domain (Calcium/lipid-binding domain, CaLB)"/>
    <property type="match status" value="2"/>
</dbReference>
<dbReference type="Proteomes" id="UP001152747">
    <property type="component" value="Unassembled WGS sequence"/>
</dbReference>
<comment type="caution">
    <text evidence="4">The sequence shown here is derived from an EMBL/GenBank/DDBJ whole genome shotgun (WGS) entry which is preliminary data.</text>
</comment>
<dbReference type="GO" id="GO:0000149">
    <property type="term" value="F:SNARE binding"/>
    <property type="evidence" value="ECO:0007669"/>
    <property type="project" value="TreeGrafter"/>
</dbReference>
<feature type="region of interest" description="Disordered" evidence="1">
    <location>
        <begin position="74"/>
        <end position="99"/>
    </location>
</feature>
<evidence type="ECO:0000313" key="4">
    <source>
        <dbReference type="EMBL" id="CAI5439454.1"/>
    </source>
</evidence>
<dbReference type="PANTHER" id="PTHR10024">
    <property type="entry name" value="SYNAPTOTAGMIN"/>
    <property type="match status" value="1"/>
</dbReference>
<keyword evidence="2" id="KW-0472">Membrane</keyword>
<dbReference type="FunFam" id="2.60.40.150:FF:000181">
    <property type="entry name" value="Synaptotagmin 4"/>
    <property type="match status" value="1"/>
</dbReference>
<keyword evidence="2" id="KW-0812">Transmembrane</keyword>
<dbReference type="GO" id="GO:0001786">
    <property type="term" value="F:phosphatidylserine binding"/>
    <property type="evidence" value="ECO:0007669"/>
    <property type="project" value="TreeGrafter"/>
</dbReference>
<dbReference type="Pfam" id="PF00168">
    <property type="entry name" value="C2"/>
    <property type="match status" value="2"/>
</dbReference>
<dbReference type="SMART" id="SM00239">
    <property type="entry name" value="C2"/>
    <property type="match status" value="2"/>
</dbReference>
<dbReference type="GO" id="GO:0030424">
    <property type="term" value="C:axon"/>
    <property type="evidence" value="ECO:0007669"/>
    <property type="project" value="TreeGrafter"/>
</dbReference>
<dbReference type="PRINTS" id="PR00360">
    <property type="entry name" value="C2DOMAIN"/>
</dbReference>
<accession>A0A9P1I6Z8</accession>
<feature type="domain" description="C2" evidence="3">
    <location>
        <begin position="256"/>
        <end position="384"/>
    </location>
</feature>
<dbReference type="GO" id="GO:0005509">
    <property type="term" value="F:calcium ion binding"/>
    <property type="evidence" value="ECO:0007669"/>
    <property type="project" value="TreeGrafter"/>
</dbReference>
<feature type="domain" description="C2" evidence="3">
    <location>
        <begin position="118"/>
        <end position="244"/>
    </location>
</feature>
<evidence type="ECO:0000256" key="1">
    <source>
        <dbReference type="SAM" id="MobiDB-lite"/>
    </source>
</evidence>
<keyword evidence="5" id="KW-1185">Reference proteome</keyword>
<dbReference type="Gene3D" id="2.60.40.150">
    <property type="entry name" value="C2 domain"/>
    <property type="match status" value="2"/>
</dbReference>
<dbReference type="InterPro" id="IPR035892">
    <property type="entry name" value="C2_domain_sf"/>
</dbReference>